<keyword evidence="1" id="KW-1133">Transmembrane helix</keyword>
<dbReference type="EMBL" id="PJEX01000661">
    <property type="protein sequence ID" value="TKW48948.1"/>
    <property type="molecule type" value="Genomic_DNA"/>
</dbReference>
<name>A0A4U6X0Q7_9PEZI</name>
<evidence type="ECO:0000256" key="1">
    <source>
        <dbReference type="SAM" id="Phobius"/>
    </source>
</evidence>
<accession>A0A4U6X0Q7</accession>
<keyword evidence="1" id="KW-0472">Membrane</keyword>
<keyword evidence="1" id="KW-0812">Transmembrane</keyword>
<reference evidence="2 3" key="1">
    <citation type="journal article" date="2019" name="PLoS ONE">
        <title>Comparative genome analysis indicates high evolutionary potential of pathogenicity genes in Colletotrichum tanaceti.</title>
        <authorList>
            <person name="Lelwala R.V."/>
            <person name="Korhonen P.K."/>
            <person name="Young N.D."/>
            <person name="Scott J.B."/>
            <person name="Ades P.A."/>
            <person name="Gasser R.B."/>
            <person name="Taylor P.W.J."/>
        </authorList>
    </citation>
    <scope>NUCLEOTIDE SEQUENCE [LARGE SCALE GENOMIC DNA]</scope>
    <source>
        <strain evidence="2">BRIP57314</strain>
    </source>
</reference>
<evidence type="ECO:0000313" key="3">
    <source>
        <dbReference type="Proteomes" id="UP000310108"/>
    </source>
</evidence>
<evidence type="ECO:0000313" key="2">
    <source>
        <dbReference type="EMBL" id="TKW48948.1"/>
    </source>
</evidence>
<organism evidence="2 3">
    <name type="scientific">Colletotrichum tanaceti</name>
    <dbReference type="NCBI Taxonomy" id="1306861"/>
    <lineage>
        <taxon>Eukaryota</taxon>
        <taxon>Fungi</taxon>
        <taxon>Dikarya</taxon>
        <taxon>Ascomycota</taxon>
        <taxon>Pezizomycotina</taxon>
        <taxon>Sordariomycetes</taxon>
        <taxon>Hypocreomycetidae</taxon>
        <taxon>Glomerellales</taxon>
        <taxon>Glomerellaceae</taxon>
        <taxon>Colletotrichum</taxon>
        <taxon>Colletotrichum destructivum species complex</taxon>
    </lineage>
</organism>
<comment type="caution">
    <text evidence="2">The sequence shown here is derived from an EMBL/GenBank/DDBJ whole genome shotgun (WGS) entry which is preliminary data.</text>
</comment>
<sequence length="133" mass="14659">MSPSLLQPPLHVMKIDRVTGSWSRQCLFNWDRMRRCGALDLTAVDEAHGLRGDPSPMWAFRWFMAVAVVVVVVVVVSGLSCTQDVAISAGGRPVDGGVVLAAMSQRGFLSGSIETQKIQQQQQQQQQRPRLRA</sequence>
<proteinExistence type="predicted"/>
<dbReference type="Proteomes" id="UP000310108">
    <property type="component" value="Unassembled WGS sequence"/>
</dbReference>
<protein>
    <submittedName>
        <fullName evidence="2">Uncharacterized protein</fullName>
    </submittedName>
</protein>
<feature type="transmembrane region" description="Helical" evidence="1">
    <location>
        <begin position="59"/>
        <end position="79"/>
    </location>
</feature>
<gene>
    <name evidence="2" type="ORF">CTA1_10546</name>
</gene>
<dbReference type="AlphaFoldDB" id="A0A4U6X0Q7"/>
<keyword evidence="3" id="KW-1185">Reference proteome</keyword>